<dbReference type="Pfam" id="PF00535">
    <property type="entry name" value="Glycos_transf_2"/>
    <property type="match status" value="1"/>
</dbReference>
<dbReference type="PANTHER" id="PTHR48090">
    <property type="entry name" value="UNDECAPRENYL-PHOSPHATE 4-DEOXY-4-FORMAMIDO-L-ARABINOSE TRANSFERASE-RELATED"/>
    <property type="match status" value="1"/>
</dbReference>
<dbReference type="CAZy" id="GT2">
    <property type="family name" value="Glycosyltransferase Family 2"/>
</dbReference>
<evidence type="ECO:0000259" key="2">
    <source>
        <dbReference type="Pfam" id="PF00535"/>
    </source>
</evidence>
<dbReference type="AlphaFoldDB" id="Q21ME9"/>
<dbReference type="CDD" id="cd04179">
    <property type="entry name" value="DPM_DPG-synthase_like"/>
    <property type="match status" value="1"/>
</dbReference>
<dbReference type="PANTHER" id="PTHR48090:SF7">
    <property type="entry name" value="RFBJ PROTEIN"/>
    <property type="match status" value="1"/>
</dbReference>
<dbReference type="OrthoDB" id="9808633at2"/>
<dbReference type="HOGENOM" id="CLU_033536_1_0_6"/>
<keyword evidence="4" id="KW-1185">Reference proteome</keyword>
<feature type="domain" description="Glycosyltransferase 2-like" evidence="2">
    <location>
        <begin position="9"/>
        <end position="176"/>
    </location>
</feature>
<dbReference type="Proteomes" id="UP000001947">
    <property type="component" value="Chromosome"/>
</dbReference>
<sequence>MYKNQTLAIVVPCYNEESQIVKVLSTLPEYVDRVYIIDDKSLDKTVEVTQNWISTSATPEKYLLIEHEINSGVGAAIASGYKQAAAEEVDVAVVMAGDAQMAPEDLPDILAPVVDEGYDYSKGNRLFTGDAWNMIPRVRYIGNSILSLLTKIASGYWHIADSQSGYTAINKKALKTIQWDEMYKRYGQPNDLLVKLNIYNFKVKDVPVAPVYNVGEQSGVKPIRMIPRLAFLLLRLFVYRMKEKYIIRDFHPLLFFYLFGFILFIPGALLGLDLVITRMLGYAVADTSALFAAFLSIMGVQFLLFAMWFDMESNKNLK</sequence>
<accession>Q21ME9</accession>
<feature type="transmembrane region" description="Helical" evidence="1">
    <location>
        <begin position="253"/>
        <end position="276"/>
    </location>
</feature>
<dbReference type="KEGG" id="sde:Sde_0868"/>
<gene>
    <name evidence="3" type="ordered locus">Sde_0868</name>
</gene>
<dbReference type="Gene3D" id="3.90.550.10">
    <property type="entry name" value="Spore Coat Polysaccharide Biosynthesis Protein SpsA, Chain A"/>
    <property type="match status" value="1"/>
</dbReference>
<keyword evidence="1" id="KW-0812">Transmembrane</keyword>
<dbReference type="GeneID" id="98612550"/>
<dbReference type="EMBL" id="CP000282">
    <property type="protein sequence ID" value="ABD80130.1"/>
    <property type="molecule type" value="Genomic_DNA"/>
</dbReference>
<dbReference type="STRING" id="203122.Sde_0868"/>
<feature type="transmembrane region" description="Helical" evidence="1">
    <location>
        <begin position="288"/>
        <end position="309"/>
    </location>
</feature>
<evidence type="ECO:0000313" key="4">
    <source>
        <dbReference type="Proteomes" id="UP000001947"/>
    </source>
</evidence>
<evidence type="ECO:0000256" key="1">
    <source>
        <dbReference type="SAM" id="Phobius"/>
    </source>
</evidence>
<keyword evidence="1" id="KW-1133">Transmembrane helix</keyword>
<organism evidence="3 4">
    <name type="scientific">Saccharophagus degradans (strain 2-40 / ATCC 43961 / DSM 17024)</name>
    <dbReference type="NCBI Taxonomy" id="203122"/>
    <lineage>
        <taxon>Bacteria</taxon>
        <taxon>Pseudomonadati</taxon>
        <taxon>Pseudomonadota</taxon>
        <taxon>Gammaproteobacteria</taxon>
        <taxon>Cellvibrionales</taxon>
        <taxon>Cellvibrionaceae</taxon>
        <taxon>Saccharophagus</taxon>
    </lineage>
</organism>
<reference evidence="3 4" key="1">
    <citation type="journal article" date="2008" name="PLoS Genet.">
        <title>Complete genome sequence of the complex carbohydrate-degrading marine bacterium, Saccharophagus degradans strain 2-40 T.</title>
        <authorList>
            <person name="Weiner R.M."/>
            <person name="Taylor L.E.II."/>
            <person name="Henrissat B."/>
            <person name="Hauser L."/>
            <person name="Land M."/>
            <person name="Coutinho P.M."/>
            <person name="Rancurel C."/>
            <person name="Saunders E.H."/>
            <person name="Longmire A.G."/>
            <person name="Zhang H."/>
            <person name="Bayer E.A."/>
            <person name="Gilbert H.J."/>
            <person name="Larimer F."/>
            <person name="Zhulin I.B."/>
            <person name="Ekborg N.A."/>
            <person name="Lamed R."/>
            <person name="Richardson P.M."/>
            <person name="Borovok I."/>
            <person name="Hutcheson S."/>
        </authorList>
    </citation>
    <scope>NUCLEOTIDE SEQUENCE [LARGE SCALE GENOMIC DNA]</scope>
    <source>
        <strain evidence="4">2-40 / ATCC 43961 / DSM 17024</strain>
    </source>
</reference>
<proteinExistence type="predicted"/>
<dbReference type="eggNOG" id="COG1216">
    <property type="taxonomic scope" value="Bacteria"/>
</dbReference>
<dbReference type="RefSeq" id="WP_011467351.1">
    <property type="nucleotide sequence ID" value="NC_007912.1"/>
</dbReference>
<dbReference type="GO" id="GO:0016740">
    <property type="term" value="F:transferase activity"/>
    <property type="evidence" value="ECO:0007669"/>
    <property type="project" value="UniProtKB-KW"/>
</dbReference>
<keyword evidence="3" id="KW-0808">Transferase</keyword>
<dbReference type="InterPro" id="IPR050256">
    <property type="entry name" value="Glycosyltransferase_2"/>
</dbReference>
<dbReference type="InterPro" id="IPR001173">
    <property type="entry name" value="Glyco_trans_2-like"/>
</dbReference>
<evidence type="ECO:0000313" key="3">
    <source>
        <dbReference type="EMBL" id="ABD80130.1"/>
    </source>
</evidence>
<dbReference type="InterPro" id="IPR029044">
    <property type="entry name" value="Nucleotide-diphossugar_trans"/>
</dbReference>
<protein>
    <submittedName>
        <fullName evidence="3">B-glycosyltransferase-like protein</fullName>
    </submittedName>
</protein>
<dbReference type="SUPFAM" id="SSF53448">
    <property type="entry name" value="Nucleotide-diphospho-sugar transferases"/>
    <property type="match status" value="1"/>
</dbReference>
<keyword evidence="1" id="KW-0472">Membrane</keyword>
<name>Q21ME9_SACD2</name>